<dbReference type="EMBL" id="JAWDGP010007915">
    <property type="protein sequence ID" value="KAK3700414.1"/>
    <property type="molecule type" value="Genomic_DNA"/>
</dbReference>
<dbReference type="AlphaFoldDB" id="A0AAE0XNX2"/>
<keyword evidence="3" id="KW-1185">Reference proteome</keyword>
<protein>
    <submittedName>
        <fullName evidence="2">Uncharacterized protein</fullName>
    </submittedName>
</protein>
<organism evidence="2 3">
    <name type="scientific">Elysia crispata</name>
    <name type="common">lettuce slug</name>
    <dbReference type="NCBI Taxonomy" id="231223"/>
    <lineage>
        <taxon>Eukaryota</taxon>
        <taxon>Metazoa</taxon>
        <taxon>Spiralia</taxon>
        <taxon>Lophotrochozoa</taxon>
        <taxon>Mollusca</taxon>
        <taxon>Gastropoda</taxon>
        <taxon>Heterobranchia</taxon>
        <taxon>Euthyneura</taxon>
        <taxon>Panpulmonata</taxon>
        <taxon>Sacoglossa</taxon>
        <taxon>Placobranchoidea</taxon>
        <taxon>Plakobranchidae</taxon>
        <taxon>Elysia</taxon>
    </lineage>
</organism>
<evidence type="ECO:0000313" key="2">
    <source>
        <dbReference type="EMBL" id="KAK3700414.1"/>
    </source>
</evidence>
<proteinExistence type="predicted"/>
<reference evidence="2" key="1">
    <citation type="journal article" date="2023" name="G3 (Bethesda)">
        <title>A reference genome for the long-term kleptoplast-retaining sea slug Elysia crispata morphotype clarki.</title>
        <authorList>
            <person name="Eastman K.E."/>
            <person name="Pendleton A.L."/>
            <person name="Shaikh M.A."/>
            <person name="Suttiyut T."/>
            <person name="Ogas R."/>
            <person name="Tomko P."/>
            <person name="Gavelis G."/>
            <person name="Widhalm J.R."/>
            <person name="Wisecaver J.H."/>
        </authorList>
    </citation>
    <scope>NUCLEOTIDE SEQUENCE</scope>
    <source>
        <strain evidence="2">ECLA1</strain>
    </source>
</reference>
<gene>
    <name evidence="2" type="ORF">RRG08_061691</name>
</gene>
<name>A0AAE0XNX2_9GAST</name>
<accession>A0AAE0XNX2</accession>
<evidence type="ECO:0000256" key="1">
    <source>
        <dbReference type="SAM" id="MobiDB-lite"/>
    </source>
</evidence>
<comment type="caution">
    <text evidence="2">The sequence shown here is derived from an EMBL/GenBank/DDBJ whole genome shotgun (WGS) entry which is preliminary data.</text>
</comment>
<feature type="region of interest" description="Disordered" evidence="1">
    <location>
        <begin position="118"/>
        <end position="141"/>
    </location>
</feature>
<evidence type="ECO:0000313" key="3">
    <source>
        <dbReference type="Proteomes" id="UP001283361"/>
    </source>
</evidence>
<sequence length="141" mass="15687">MDPSWYQVLPLPRSHGPVISSRYDGGRLLEFQIKARFNAQLRRHLLFLQNLKLKNVDDTVTFHGQATESPHQLAGWTIPVGLIPRLERSFSDNGHLGIIQFDCYYGRPTGRGSVRVRVGRGSGGAKLRPAGTGGNDLNRIP</sequence>
<dbReference type="Proteomes" id="UP001283361">
    <property type="component" value="Unassembled WGS sequence"/>
</dbReference>